<name>A0ABT5VCQ5_9BACI</name>
<evidence type="ECO:0000313" key="2">
    <source>
        <dbReference type="Proteomes" id="UP001148125"/>
    </source>
</evidence>
<gene>
    <name evidence="1" type="ORF">N7Z68_07505</name>
</gene>
<keyword evidence="2" id="KW-1185">Reference proteome</keyword>
<organism evidence="1 2">
    <name type="scientific">Alkalihalobacterium chitinilyticum</name>
    <dbReference type="NCBI Taxonomy" id="2980103"/>
    <lineage>
        <taxon>Bacteria</taxon>
        <taxon>Bacillati</taxon>
        <taxon>Bacillota</taxon>
        <taxon>Bacilli</taxon>
        <taxon>Bacillales</taxon>
        <taxon>Bacillaceae</taxon>
        <taxon>Alkalihalobacterium</taxon>
    </lineage>
</organism>
<dbReference type="Proteomes" id="UP001148125">
    <property type="component" value="Unassembled WGS sequence"/>
</dbReference>
<proteinExistence type="predicted"/>
<sequence>MNGLIEIDEPSRQDQIECGAFTIETVQCGKQLNDMTAVCQFFAALDVITGQDALTILPTPTKKAEDIIMNELVPHYQDVKKIVVDEKLVEINVRFLKEGSKKIVKQRLVQGELPFVHDLYRTEPLNIPAYPRELKYYLIDKKFVKPVHTKEAKEIGDFVKSSFFARDGVLSLTPRGWNLEEELLNAVSIRTFASFADRIILVVDREDLSIVGLDLYG</sequence>
<protein>
    <submittedName>
        <fullName evidence="1">Uncharacterized protein</fullName>
    </submittedName>
</protein>
<dbReference type="EMBL" id="JAOTPO010000004">
    <property type="protein sequence ID" value="MDE5413229.1"/>
    <property type="molecule type" value="Genomic_DNA"/>
</dbReference>
<reference evidence="1" key="1">
    <citation type="submission" date="2024-05" db="EMBL/GenBank/DDBJ databases">
        <title>Alkalihalobacillus sp. strain MEB203 novel alkaliphilic bacterium from Lonar Lake, India.</title>
        <authorList>
            <person name="Joshi A."/>
            <person name="Thite S."/>
            <person name="Mengade P."/>
        </authorList>
    </citation>
    <scope>NUCLEOTIDE SEQUENCE</scope>
    <source>
        <strain evidence="1">MEB 203</strain>
    </source>
</reference>
<accession>A0ABT5VCQ5</accession>
<evidence type="ECO:0000313" key="1">
    <source>
        <dbReference type="EMBL" id="MDE5413229.1"/>
    </source>
</evidence>
<dbReference type="RefSeq" id="WP_275117854.1">
    <property type="nucleotide sequence ID" value="NZ_JAOTPO010000004.1"/>
</dbReference>
<comment type="caution">
    <text evidence="1">The sequence shown here is derived from an EMBL/GenBank/DDBJ whole genome shotgun (WGS) entry which is preliminary data.</text>
</comment>